<evidence type="ECO:0000313" key="2">
    <source>
        <dbReference type="Proteomes" id="UP000276506"/>
    </source>
</evidence>
<reference evidence="1 2" key="1">
    <citation type="submission" date="2018-10" db="EMBL/GenBank/DDBJ databases">
        <title>Transmission dynamics of multidrug resistant bacteria on intensive care unit surfaces.</title>
        <authorList>
            <person name="D'Souza A.W."/>
            <person name="Potter R.F."/>
            <person name="Wallace M."/>
            <person name="Shupe A."/>
            <person name="Patel S."/>
            <person name="Sun S."/>
            <person name="Gul D."/>
            <person name="Kwon J.H."/>
            <person name="Andleeb S."/>
            <person name="Burnham C.-A.D."/>
            <person name="Dantas G."/>
        </authorList>
    </citation>
    <scope>NUCLEOTIDE SEQUENCE [LARGE SCALE GENOMIC DNA]</scope>
    <source>
        <strain evidence="1 2">PX_177</strain>
    </source>
</reference>
<dbReference type="EMBL" id="RHQL01000005">
    <property type="protein sequence ID" value="RRV11480.1"/>
    <property type="molecule type" value="Genomic_DNA"/>
</dbReference>
<sequence>MVRWISTAPSPIFRVSGSSVSPCWATYLFQSRLPGREKSRQERLPLHPALRFAPGSFPTPPFTF</sequence>
<evidence type="ECO:0000313" key="1">
    <source>
        <dbReference type="EMBL" id="RRV11480.1"/>
    </source>
</evidence>
<protein>
    <submittedName>
        <fullName evidence="1">Uncharacterized protein</fullName>
    </submittedName>
</protein>
<comment type="caution">
    <text evidence="1">The sequence shown here is derived from an EMBL/GenBank/DDBJ whole genome shotgun (WGS) entry which is preliminary data.</text>
</comment>
<dbReference type="Proteomes" id="UP000276506">
    <property type="component" value="Unassembled WGS sequence"/>
</dbReference>
<gene>
    <name evidence="1" type="ORF">EGJ28_12250</name>
</gene>
<accession>A0A427E4U0</accession>
<organism evidence="1 2">
    <name type="scientific">Stutzerimonas xanthomarina</name>
    <dbReference type="NCBI Taxonomy" id="271420"/>
    <lineage>
        <taxon>Bacteria</taxon>
        <taxon>Pseudomonadati</taxon>
        <taxon>Pseudomonadota</taxon>
        <taxon>Gammaproteobacteria</taxon>
        <taxon>Pseudomonadales</taxon>
        <taxon>Pseudomonadaceae</taxon>
        <taxon>Stutzerimonas</taxon>
    </lineage>
</organism>
<dbReference type="AlphaFoldDB" id="A0A427E4U0"/>
<proteinExistence type="predicted"/>
<name>A0A427E4U0_9GAMM</name>